<evidence type="ECO:0000313" key="3">
    <source>
        <dbReference type="Proteomes" id="UP000540787"/>
    </source>
</evidence>
<organism evidence="2 3">
    <name type="scientific">Massilia aurea</name>
    <dbReference type="NCBI Taxonomy" id="373040"/>
    <lineage>
        <taxon>Bacteria</taxon>
        <taxon>Pseudomonadati</taxon>
        <taxon>Pseudomonadota</taxon>
        <taxon>Betaproteobacteria</taxon>
        <taxon>Burkholderiales</taxon>
        <taxon>Oxalobacteraceae</taxon>
        <taxon>Telluria group</taxon>
        <taxon>Massilia</taxon>
    </lineage>
</organism>
<evidence type="ECO:0000256" key="1">
    <source>
        <dbReference type="SAM" id="Phobius"/>
    </source>
</evidence>
<dbReference type="EMBL" id="JACHBX010000005">
    <property type="protein sequence ID" value="MBB6136068.1"/>
    <property type="molecule type" value="Genomic_DNA"/>
</dbReference>
<dbReference type="Pfam" id="PF11174">
    <property type="entry name" value="DUF2970"/>
    <property type="match status" value="1"/>
</dbReference>
<evidence type="ECO:0000313" key="2">
    <source>
        <dbReference type="EMBL" id="MBB6136068.1"/>
    </source>
</evidence>
<protein>
    <recommendedName>
        <fullName evidence="4">DUF2970 domain-containing protein</fullName>
    </recommendedName>
</protein>
<reference evidence="2 3" key="1">
    <citation type="submission" date="2020-08" db="EMBL/GenBank/DDBJ databases">
        <title>The Agave Microbiome: Exploring the role of microbial communities in plant adaptations to desert environments.</title>
        <authorList>
            <person name="Partida-Martinez L.P."/>
        </authorList>
    </citation>
    <scope>NUCLEOTIDE SEQUENCE [LARGE SCALE GENOMIC DNA]</scope>
    <source>
        <strain evidence="2 3">AT3.2</strain>
    </source>
</reference>
<sequence length="69" mass="7476">MQTDKPHQRKGSFLASMKAVLWSFFGVRKRADYENDAASLNPVHVIVAGLIGVAIFIGLIMLAVSFAVA</sequence>
<gene>
    <name evidence="2" type="ORF">HD842_004245</name>
</gene>
<feature type="transmembrane region" description="Helical" evidence="1">
    <location>
        <begin position="43"/>
        <end position="68"/>
    </location>
</feature>
<evidence type="ECO:0008006" key="4">
    <source>
        <dbReference type="Google" id="ProtNLM"/>
    </source>
</evidence>
<keyword evidence="1" id="KW-1133">Transmembrane helix</keyword>
<proteinExistence type="predicted"/>
<name>A0A7W9X442_9BURK</name>
<accession>A0A7W9X442</accession>
<keyword evidence="3" id="KW-1185">Reference proteome</keyword>
<keyword evidence="1" id="KW-0812">Transmembrane</keyword>
<dbReference type="InterPro" id="IPR021344">
    <property type="entry name" value="DUF2970"/>
</dbReference>
<dbReference type="RefSeq" id="WP_183557016.1">
    <property type="nucleotide sequence ID" value="NZ_BAAAEK010000002.1"/>
</dbReference>
<keyword evidence="1" id="KW-0472">Membrane</keyword>
<dbReference type="AlphaFoldDB" id="A0A7W9X442"/>
<comment type="caution">
    <text evidence="2">The sequence shown here is derived from an EMBL/GenBank/DDBJ whole genome shotgun (WGS) entry which is preliminary data.</text>
</comment>
<dbReference type="Proteomes" id="UP000540787">
    <property type="component" value="Unassembled WGS sequence"/>
</dbReference>